<keyword evidence="1" id="KW-0812">Transmembrane</keyword>
<sequence>MKYLFLILFLITLGGFFLFYNFKYLPLEEKIIKISDENLLWQKEVVELRQKLSEYENKNKGNFTYTFEFKELFLNEYSDTLNPVGEARLKSIIPSLKEDNNKVAIIFYGEDLELPTNLKKKFSTPYHFGLDRALIVFNYLIKMGFPKERLLIVNDCEKKNKKNVLEIQVLNY</sequence>
<comment type="caution">
    <text evidence="2">The sequence shown here is derived from an EMBL/GenBank/DDBJ whole genome shotgun (WGS) entry which is preliminary data.</text>
</comment>
<organism evidence="2">
    <name type="scientific">candidate division WOR-3 bacterium</name>
    <dbReference type="NCBI Taxonomy" id="2052148"/>
    <lineage>
        <taxon>Bacteria</taxon>
        <taxon>Bacteria division WOR-3</taxon>
    </lineage>
</organism>
<feature type="transmembrane region" description="Helical" evidence="1">
    <location>
        <begin position="6"/>
        <end position="25"/>
    </location>
</feature>
<evidence type="ECO:0008006" key="3">
    <source>
        <dbReference type="Google" id="ProtNLM"/>
    </source>
</evidence>
<reference evidence="2" key="1">
    <citation type="journal article" date="2020" name="mSystems">
        <title>Genome- and Community-Level Interaction Insights into Carbon Utilization and Element Cycling Functions of Hydrothermarchaeota in Hydrothermal Sediment.</title>
        <authorList>
            <person name="Zhou Z."/>
            <person name="Liu Y."/>
            <person name="Xu W."/>
            <person name="Pan J."/>
            <person name="Luo Z.H."/>
            <person name="Li M."/>
        </authorList>
    </citation>
    <scope>NUCLEOTIDE SEQUENCE [LARGE SCALE GENOMIC DNA]</scope>
    <source>
        <strain evidence="2">SpSt-697</strain>
    </source>
</reference>
<keyword evidence="1" id="KW-1133">Transmembrane helix</keyword>
<dbReference type="AlphaFoldDB" id="A0A7V3ZW72"/>
<dbReference type="Gene3D" id="3.30.1330.60">
    <property type="entry name" value="OmpA-like domain"/>
    <property type="match status" value="1"/>
</dbReference>
<accession>A0A7V3ZW72</accession>
<proteinExistence type="predicted"/>
<protein>
    <recommendedName>
        <fullName evidence="3">OmpA-like domain-containing protein</fullName>
    </recommendedName>
</protein>
<dbReference type="SUPFAM" id="SSF103088">
    <property type="entry name" value="OmpA-like"/>
    <property type="match status" value="1"/>
</dbReference>
<evidence type="ECO:0000256" key="1">
    <source>
        <dbReference type="SAM" id="Phobius"/>
    </source>
</evidence>
<dbReference type="EMBL" id="DTDR01000135">
    <property type="protein sequence ID" value="HGK64070.1"/>
    <property type="molecule type" value="Genomic_DNA"/>
</dbReference>
<gene>
    <name evidence="2" type="ORF">ENU74_05725</name>
</gene>
<keyword evidence="1" id="KW-0472">Membrane</keyword>
<evidence type="ECO:0000313" key="2">
    <source>
        <dbReference type="EMBL" id="HGK64070.1"/>
    </source>
</evidence>
<dbReference type="InterPro" id="IPR036737">
    <property type="entry name" value="OmpA-like_sf"/>
</dbReference>
<name>A0A7V3ZW72_UNCW3</name>